<dbReference type="InterPro" id="IPR000276">
    <property type="entry name" value="GPCR_Rhodpsn"/>
</dbReference>
<comment type="subunit">
    <text evidence="17">Homotrimer. Functions as a homotrimer binding the FSH hormone heterodimer composed of CGA and FSHB. Interacts with ARRB2. Interacts with APPL2; interaction is independent of follicle stimulating hormone stimulation.</text>
</comment>
<evidence type="ECO:0000256" key="5">
    <source>
        <dbReference type="ARBA" id="ARBA00022641"/>
    </source>
</evidence>
<evidence type="ECO:0000256" key="8">
    <source>
        <dbReference type="ARBA" id="ARBA00022737"/>
    </source>
</evidence>
<gene>
    <name evidence="18 20" type="primary">FSHR</name>
</gene>
<keyword evidence="10 18" id="KW-0297">G-protein coupled receptor</keyword>
<keyword evidence="12" id="KW-1015">Disulfide bond</keyword>
<dbReference type="SUPFAM" id="SSF81321">
    <property type="entry name" value="Family A G protein-coupled receptor-like"/>
    <property type="match status" value="1"/>
</dbReference>
<dbReference type="PRINTS" id="PR00237">
    <property type="entry name" value="GPCRRHODOPSN"/>
</dbReference>
<accession>A0A8C0I6J1</accession>
<feature type="transmembrane region" description="Helical" evidence="18">
    <location>
        <begin position="502"/>
        <end position="527"/>
    </location>
</feature>
<dbReference type="InterPro" id="IPR002131">
    <property type="entry name" value="Gphrmn_rcpt_fam"/>
</dbReference>
<evidence type="ECO:0000256" key="10">
    <source>
        <dbReference type="ARBA" id="ARBA00023040"/>
    </source>
</evidence>
<dbReference type="GO" id="GO:0004963">
    <property type="term" value="F:follicle-stimulating hormone receptor activity"/>
    <property type="evidence" value="ECO:0007669"/>
    <property type="project" value="InterPro"/>
</dbReference>
<dbReference type="PRINTS" id="PR00373">
    <property type="entry name" value="GLYCHORMONER"/>
</dbReference>
<organism evidence="20">
    <name type="scientific">Balaenoptera musculus</name>
    <name type="common">Blue whale</name>
    <dbReference type="NCBI Taxonomy" id="9771"/>
    <lineage>
        <taxon>Eukaryota</taxon>
        <taxon>Metazoa</taxon>
        <taxon>Chordata</taxon>
        <taxon>Craniata</taxon>
        <taxon>Vertebrata</taxon>
        <taxon>Euteleostomi</taxon>
        <taxon>Mammalia</taxon>
        <taxon>Eutheria</taxon>
        <taxon>Laurasiatheria</taxon>
        <taxon>Artiodactyla</taxon>
        <taxon>Whippomorpha</taxon>
        <taxon>Cetacea</taxon>
        <taxon>Mysticeti</taxon>
        <taxon>Balaenopteridae</taxon>
        <taxon>Balaenoptera</taxon>
    </lineage>
</organism>
<evidence type="ECO:0000256" key="7">
    <source>
        <dbReference type="ARBA" id="ARBA00022729"/>
    </source>
</evidence>
<feature type="transmembrane region" description="Helical" evidence="18">
    <location>
        <begin position="548"/>
        <end position="570"/>
    </location>
</feature>
<evidence type="ECO:0000256" key="12">
    <source>
        <dbReference type="ARBA" id="ARBA00023157"/>
    </source>
</evidence>
<dbReference type="GeneTree" id="ENSGT00940000158952"/>
<dbReference type="InterPro" id="IPR017452">
    <property type="entry name" value="GPCR_Rhodpsn_7TM"/>
</dbReference>
<dbReference type="GO" id="GO:0007189">
    <property type="term" value="P:adenylate cyclase-activating G protein-coupled receptor signaling pathway"/>
    <property type="evidence" value="ECO:0007669"/>
    <property type="project" value="TreeGrafter"/>
</dbReference>
<evidence type="ECO:0000256" key="6">
    <source>
        <dbReference type="ARBA" id="ARBA00022692"/>
    </source>
</evidence>
<dbReference type="PRINTS" id="PR01143">
    <property type="entry name" value="FSHRECEPTOR"/>
</dbReference>
<dbReference type="FunFam" id="1.20.1070.10:FF:000019">
    <property type="entry name" value="Lutropin-choriogonadotropic hormone receptor"/>
    <property type="match status" value="1"/>
</dbReference>
<dbReference type="GO" id="GO:0008584">
    <property type="term" value="P:male gonad development"/>
    <property type="evidence" value="ECO:0007669"/>
    <property type="project" value="TreeGrafter"/>
</dbReference>
<keyword evidence="4" id="KW-0433">Leucine-rich repeat</keyword>
<feature type="transmembrane region" description="Helical" evidence="18">
    <location>
        <begin position="417"/>
        <end position="438"/>
    </location>
</feature>
<dbReference type="CDD" id="cd15360">
    <property type="entry name" value="7tmA_FSH-R"/>
    <property type="match status" value="1"/>
</dbReference>
<dbReference type="Ensembl" id="ENSBMST00010033191.1">
    <property type="protein sequence ID" value="ENSBMSP00010030161.1"/>
    <property type="gene ID" value="ENSBMSG00010021830.1"/>
</dbReference>
<dbReference type="AlphaFoldDB" id="A0A8C0I6J1"/>
<comment type="subcellular location">
    <subcellularLocation>
        <location evidence="1 18">Cell membrane</location>
        <topology evidence="1 18">Multi-pass membrane protein</topology>
    </subcellularLocation>
</comment>
<proteinExistence type="inferred from homology"/>
<keyword evidence="14" id="KW-0325">Glycoprotein</keyword>
<keyword evidence="15 18" id="KW-0807">Transducer</keyword>
<dbReference type="SMART" id="SM00013">
    <property type="entry name" value="LRRNT"/>
    <property type="match status" value="1"/>
</dbReference>
<dbReference type="PANTHER" id="PTHR24372:SF5">
    <property type="entry name" value="FOLLICLE-STIMULATING HORMONE RECEPTOR"/>
    <property type="match status" value="1"/>
</dbReference>
<evidence type="ECO:0000313" key="20">
    <source>
        <dbReference type="Ensembl" id="ENSBMSP00010030161.1"/>
    </source>
</evidence>
<comment type="function">
    <text evidence="18">G protein-coupled receptor for follitropin, the follicle-stimulating hormone. Through cAMP production activates the downstream PI3K-AKT and ERK1/ERK2 signaling pathways.</text>
</comment>
<feature type="transmembrane region" description="Helical" evidence="18">
    <location>
        <begin position="340"/>
        <end position="361"/>
    </location>
</feature>
<feature type="signal peptide" evidence="18">
    <location>
        <begin position="1"/>
        <end position="17"/>
    </location>
</feature>
<evidence type="ECO:0000256" key="16">
    <source>
        <dbReference type="ARBA" id="ARBA00030636"/>
    </source>
</evidence>
<evidence type="ECO:0000256" key="18">
    <source>
        <dbReference type="RuleBase" id="RU361222"/>
    </source>
</evidence>
<keyword evidence="7 18" id="KW-0732">Signal</keyword>
<keyword evidence="6 18" id="KW-0812">Transmembrane</keyword>
<sequence length="668" mass="74892">MALLLVALLTFLSLGSGCHHRICHCSNRVFLCQESKVTEIPSDLPRNAVELRFVLTKLQVIPKGAFSGFGDLEKIEISQNDVLEVIEADVFSNLPKLHEIRIEKANNLLYIDPDAFQNLPNLRYLLISNTGIKHLPAVHKIQSLQKVLLWLSKNIQQIHNGAFNGTQLDELNLSDNNNLEELPKDVFQGASGPVILDISRTRIHSLPSYGLGNLKKLRAKSTYNLKKLPSLEAFVTIMEASLTYPSHCCIFANWRRQISDLHPICNKSTLRQEVDDTTQARGQRVSLAEDDESSYAKGFDVMYSESDYDLCNEVVDVTCSPEPDAFSPCEDIMGCDILRVLIWFISILAITGNTLVLVVLITSQYKLTVPRFLMCNLAFADLCIGIYLLLIASVDIHTKSQYHNYAIDWQTGAGCDAAGFFTVFASELSVYTLTAITLERWHTITHAMQLERKVQLRHATSVMLVGWIFAFAVALFPIFGISSYMKVSICLPMDIDSPLSQLYVMSLLVLNVLAFVVICGCYTHIYLTVRNPNITSSSSDTKIAKRMAMLIFTDFLCMAPISFFAISASLKVPLITVSKSKILLVLFYPINSCANPFLYAVFTKNFRRDFFILLSKFGCYEMQAQTYRTETSSTAHNFHPRNGHCPPAPRVTNGSNYTLIPLSHLAQN</sequence>
<dbReference type="InterPro" id="IPR002272">
    <property type="entry name" value="FSH_rcpt"/>
</dbReference>
<protein>
    <recommendedName>
        <fullName evidence="2 18">Follicle-stimulating hormone receptor</fullName>
    </recommendedName>
    <alternativeName>
        <fullName evidence="16 18">Follitropin receptor</fullName>
    </alternativeName>
</protein>
<evidence type="ECO:0000256" key="9">
    <source>
        <dbReference type="ARBA" id="ARBA00022989"/>
    </source>
</evidence>
<evidence type="ECO:0000256" key="11">
    <source>
        <dbReference type="ARBA" id="ARBA00023136"/>
    </source>
</evidence>
<dbReference type="PROSITE" id="PS00237">
    <property type="entry name" value="G_PROTEIN_RECEP_F1_1"/>
    <property type="match status" value="1"/>
</dbReference>
<evidence type="ECO:0000256" key="4">
    <source>
        <dbReference type="ARBA" id="ARBA00022614"/>
    </source>
</evidence>
<dbReference type="Pfam" id="PF01462">
    <property type="entry name" value="LRRNT"/>
    <property type="match status" value="1"/>
</dbReference>
<feature type="transmembrane region" description="Helical" evidence="18">
    <location>
        <begin position="373"/>
        <end position="397"/>
    </location>
</feature>
<dbReference type="InterPro" id="IPR026906">
    <property type="entry name" value="LRR_5"/>
</dbReference>
<dbReference type="GO" id="GO:0008528">
    <property type="term" value="F:G protein-coupled peptide receptor activity"/>
    <property type="evidence" value="ECO:0007669"/>
    <property type="project" value="TreeGrafter"/>
</dbReference>
<keyword evidence="9 18" id="KW-1133">Transmembrane helix</keyword>
<feature type="chain" id="PRO_5034821458" description="Follicle-stimulating hormone receptor" evidence="18">
    <location>
        <begin position="18"/>
        <end position="668"/>
    </location>
</feature>
<dbReference type="InterPro" id="IPR032675">
    <property type="entry name" value="LRR_dom_sf"/>
</dbReference>
<dbReference type="Pfam" id="PF13306">
    <property type="entry name" value="LRR_5"/>
    <property type="match status" value="1"/>
</dbReference>
<evidence type="ECO:0000256" key="14">
    <source>
        <dbReference type="ARBA" id="ARBA00023180"/>
    </source>
</evidence>
<dbReference type="Gene3D" id="3.80.10.10">
    <property type="entry name" value="Ribonuclease Inhibitor"/>
    <property type="match status" value="2"/>
</dbReference>
<dbReference type="InterPro" id="IPR024635">
    <property type="entry name" value="GnHR_TM"/>
</dbReference>
<keyword evidence="8" id="KW-0677">Repeat</keyword>
<feature type="domain" description="G-protein coupled receptors family 1 profile" evidence="19">
    <location>
        <begin position="352"/>
        <end position="599"/>
    </location>
</feature>
<evidence type="ECO:0000259" key="19">
    <source>
        <dbReference type="PROSITE" id="PS50262"/>
    </source>
</evidence>
<keyword evidence="5" id="KW-0765">Sulfation</keyword>
<name>A0A8C0I6J1_BALMU</name>
<dbReference type="Gene3D" id="1.20.1070.10">
    <property type="entry name" value="Rhodopsin 7-helix transmembrane proteins"/>
    <property type="match status" value="1"/>
</dbReference>
<evidence type="ECO:0000256" key="1">
    <source>
        <dbReference type="ARBA" id="ARBA00004651"/>
    </source>
</evidence>
<evidence type="ECO:0000256" key="2">
    <source>
        <dbReference type="ARBA" id="ARBA00021226"/>
    </source>
</evidence>
<dbReference type="InterPro" id="IPR000372">
    <property type="entry name" value="LRRNT"/>
</dbReference>
<keyword evidence="3 18" id="KW-1003">Cell membrane</keyword>
<dbReference type="PROSITE" id="PS50262">
    <property type="entry name" value="G_PROTEIN_RECEP_F1_2"/>
    <property type="match status" value="1"/>
</dbReference>
<feature type="transmembrane region" description="Helical" evidence="18">
    <location>
        <begin position="459"/>
        <end position="482"/>
    </location>
</feature>
<evidence type="ECO:0000256" key="15">
    <source>
        <dbReference type="ARBA" id="ARBA00023224"/>
    </source>
</evidence>
<evidence type="ECO:0000256" key="13">
    <source>
        <dbReference type="ARBA" id="ARBA00023170"/>
    </source>
</evidence>
<dbReference type="Pfam" id="PF00001">
    <property type="entry name" value="7tm_1"/>
    <property type="match status" value="1"/>
</dbReference>
<evidence type="ECO:0000256" key="3">
    <source>
        <dbReference type="ARBA" id="ARBA00022475"/>
    </source>
</evidence>
<evidence type="ECO:0000256" key="17">
    <source>
        <dbReference type="ARBA" id="ARBA00046431"/>
    </source>
</evidence>
<keyword evidence="11 18" id="KW-0472">Membrane</keyword>
<reference evidence="20" key="1">
    <citation type="submission" date="2023-09" db="UniProtKB">
        <authorList>
            <consortium name="Ensembl"/>
        </authorList>
    </citation>
    <scope>IDENTIFICATION</scope>
</reference>
<dbReference type="PANTHER" id="PTHR24372">
    <property type="entry name" value="GLYCOPROTEIN HORMONE RECEPTOR"/>
    <property type="match status" value="1"/>
</dbReference>
<comment type="similarity">
    <text evidence="18">Belongs to the G-protein coupled receptor 1 family. FSH/LSH/TSH subfamily.</text>
</comment>
<dbReference type="GO" id="GO:0005886">
    <property type="term" value="C:plasma membrane"/>
    <property type="evidence" value="ECO:0007669"/>
    <property type="project" value="UniProtKB-SubCell"/>
</dbReference>
<feature type="transmembrane region" description="Helical" evidence="18">
    <location>
        <begin position="582"/>
        <end position="602"/>
    </location>
</feature>
<dbReference type="SUPFAM" id="SSF52058">
    <property type="entry name" value="L domain-like"/>
    <property type="match status" value="1"/>
</dbReference>
<keyword evidence="13 18" id="KW-0675">Receptor</keyword>
<dbReference type="Pfam" id="PF12369">
    <property type="entry name" value="GnHR_trans"/>
    <property type="match status" value="1"/>
</dbReference>
<dbReference type="GO" id="GO:0009755">
    <property type="term" value="P:hormone-mediated signaling pathway"/>
    <property type="evidence" value="ECO:0007669"/>
    <property type="project" value="TreeGrafter"/>
</dbReference>